<feature type="transmembrane region" description="Helical" evidence="1">
    <location>
        <begin position="117"/>
        <end position="134"/>
    </location>
</feature>
<dbReference type="Pfam" id="PF07331">
    <property type="entry name" value="TctB"/>
    <property type="match status" value="1"/>
</dbReference>
<dbReference type="InterPro" id="IPR009936">
    <property type="entry name" value="DUF1468"/>
</dbReference>
<feature type="transmembrane region" description="Helical" evidence="1">
    <location>
        <begin position="141"/>
        <end position="161"/>
    </location>
</feature>
<sequence>MIIGDSILAVLLFALGGYVYGTAASWPDYSRLSVLGPEMGPKLLGIAFIIAGVLLLLQVANRAFIKKVNADGENYVQKDIANAKAKFAYLKEHWKGVIALIALPVMMWIYATVLPTVGFEICTLVFLFVALLICQERRWYILLGVPVGMTVVIYLLFRLLLNVPLPLLFL</sequence>
<protein>
    <submittedName>
        <fullName evidence="3">Tripartite tricarboxylate transporter TctB family protein</fullName>
    </submittedName>
</protein>
<evidence type="ECO:0000259" key="2">
    <source>
        <dbReference type="Pfam" id="PF07331"/>
    </source>
</evidence>
<evidence type="ECO:0000313" key="4">
    <source>
        <dbReference type="Proteomes" id="UP000824262"/>
    </source>
</evidence>
<feature type="transmembrane region" description="Helical" evidence="1">
    <location>
        <begin position="39"/>
        <end position="57"/>
    </location>
</feature>
<organism evidence="3 4">
    <name type="scientific">Candidatus Scatomorpha intestinavium</name>
    <dbReference type="NCBI Taxonomy" id="2840922"/>
    <lineage>
        <taxon>Bacteria</taxon>
        <taxon>Bacillati</taxon>
        <taxon>Bacillota</taxon>
        <taxon>Clostridia</taxon>
        <taxon>Eubacteriales</taxon>
        <taxon>Candidatus Scatomorpha</taxon>
    </lineage>
</organism>
<dbReference type="Proteomes" id="UP000824262">
    <property type="component" value="Unassembled WGS sequence"/>
</dbReference>
<reference evidence="3" key="2">
    <citation type="journal article" date="2021" name="PeerJ">
        <title>Extensive microbial diversity within the chicken gut microbiome revealed by metagenomics and culture.</title>
        <authorList>
            <person name="Gilroy R."/>
            <person name="Ravi A."/>
            <person name="Getino M."/>
            <person name="Pursley I."/>
            <person name="Horton D.L."/>
            <person name="Alikhan N.F."/>
            <person name="Baker D."/>
            <person name="Gharbi K."/>
            <person name="Hall N."/>
            <person name="Watson M."/>
            <person name="Adriaenssens E.M."/>
            <person name="Foster-Nyarko E."/>
            <person name="Jarju S."/>
            <person name="Secka A."/>
            <person name="Antonio M."/>
            <person name="Oren A."/>
            <person name="Chaudhuri R.R."/>
            <person name="La Ragione R."/>
            <person name="Hildebrand F."/>
            <person name="Pallen M.J."/>
        </authorList>
    </citation>
    <scope>NUCLEOTIDE SEQUENCE</scope>
    <source>
        <strain evidence="3">ChiBcolR7-354</strain>
    </source>
</reference>
<dbReference type="AlphaFoldDB" id="A0A9D1CS94"/>
<evidence type="ECO:0000313" key="3">
    <source>
        <dbReference type="EMBL" id="HIQ78366.1"/>
    </source>
</evidence>
<gene>
    <name evidence="3" type="ORF">IAB77_03810</name>
</gene>
<keyword evidence="1" id="KW-0812">Transmembrane</keyword>
<dbReference type="EMBL" id="DVGA01000041">
    <property type="protein sequence ID" value="HIQ78366.1"/>
    <property type="molecule type" value="Genomic_DNA"/>
</dbReference>
<accession>A0A9D1CS94</accession>
<evidence type="ECO:0000256" key="1">
    <source>
        <dbReference type="SAM" id="Phobius"/>
    </source>
</evidence>
<comment type="caution">
    <text evidence="3">The sequence shown here is derived from an EMBL/GenBank/DDBJ whole genome shotgun (WGS) entry which is preliminary data.</text>
</comment>
<name>A0A9D1CS94_9FIRM</name>
<keyword evidence="1" id="KW-0472">Membrane</keyword>
<proteinExistence type="predicted"/>
<reference evidence="3" key="1">
    <citation type="submission" date="2020-10" db="EMBL/GenBank/DDBJ databases">
        <authorList>
            <person name="Gilroy R."/>
        </authorList>
    </citation>
    <scope>NUCLEOTIDE SEQUENCE</scope>
    <source>
        <strain evidence="3">ChiBcolR7-354</strain>
    </source>
</reference>
<feature type="transmembrane region" description="Helical" evidence="1">
    <location>
        <begin position="94"/>
        <end position="111"/>
    </location>
</feature>
<feature type="domain" description="DUF1468" evidence="2">
    <location>
        <begin position="7"/>
        <end position="166"/>
    </location>
</feature>
<keyword evidence="1" id="KW-1133">Transmembrane helix</keyword>